<evidence type="ECO:0000259" key="5">
    <source>
        <dbReference type="Pfam" id="PF04577"/>
    </source>
</evidence>
<protein>
    <recommendedName>
        <fullName evidence="5">Glycosyltransferase 61 catalytic domain-containing protein</fullName>
    </recommendedName>
</protein>
<comment type="subcellular location">
    <subcellularLocation>
        <location evidence="1">Golgi apparatus membrane</location>
        <topology evidence="1">Single-pass type II membrane protein</topology>
    </subcellularLocation>
</comment>
<dbReference type="GO" id="GO:0000139">
    <property type="term" value="C:Golgi membrane"/>
    <property type="evidence" value="ECO:0007669"/>
    <property type="project" value="UniProtKB-SubCell"/>
</dbReference>
<evidence type="ECO:0000256" key="3">
    <source>
        <dbReference type="ARBA" id="ARBA00022679"/>
    </source>
</evidence>
<dbReference type="EMBL" id="LR031880">
    <property type="protein sequence ID" value="VDD60598.1"/>
    <property type="molecule type" value="Genomic_DNA"/>
</dbReference>
<organism evidence="6">
    <name type="scientific">Brassica oleracea</name>
    <name type="common">Wild cabbage</name>
    <dbReference type="NCBI Taxonomy" id="3712"/>
    <lineage>
        <taxon>Eukaryota</taxon>
        <taxon>Viridiplantae</taxon>
        <taxon>Streptophyta</taxon>
        <taxon>Embryophyta</taxon>
        <taxon>Tracheophyta</taxon>
        <taxon>Spermatophyta</taxon>
        <taxon>Magnoliopsida</taxon>
        <taxon>eudicotyledons</taxon>
        <taxon>Gunneridae</taxon>
        <taxon>Pentapetalae</taxon>
        <taxon>rosids</taxon>
        <taxon>malvids</taxon>
        <taxon>Brassicales</taxon>
        <taxon>Brassicaceae</taxon>
        <taxon>Brassiceae</taxon>
        <taxon>Brassica</taxon>
    </lineage>
</organism>
<evidence type="ECO:0000256" key="4">
    <source>
        <dbReference type="ARBA" id="ARBA00023180"/>
    </source>
</evidence>
<feature type="domain" description="Glycosyltransferase 61 catalytic" evidence="5">
    <location>
        <begin position="30"/>
        <end position="99"/>
    </location>
</feature>
<evidence type="ECO:0000313" key="6">
    <source>
        <dbReference type="EMBL" id="VDD60598.1"/>
    </source>
</evidence>
<evidence type="ECO:0000256" key="2">
    <source>
        <dbReference type="ARBA" id="ARBA00022676"/>
    </source>
</evidence>
<sequence length="175" mass="20094">MSDFRKFRRDSNSLRNAAVRPVTMRRNQRRRPQMLILARGRSRAFTNAGAIARAAKQIGFKVMVAEANADVASFAQTVNSCDVMLGFHGAGLTKMVFATQFHKKRNRRMREKQELLRGVKAFAANMLTLLIEWKQELDAVENTERRTAKGKKIVATFKQCVRYLTPLFNLCWKKV</sequence>
<name>A0A3P6G4F0_BRAOL</name>
<evidence type="ECO:0000256" key="1">
    <source>
        <dbReference type="ARBA" id="ARBA00004323"/>
    </source>
</evidence>
<dbReference type="GO" id="GO:0016763">
    <property type="term" value="F:pentosyltransferase activity"/>
    <property type="evidence" value="ECO:0007669"/>
    <property type="project" value="UniProtKB-ARBA"/>
</dbReference>
<proteinExistence type="predicted"/>
<dbReference type="AlphaFoldDB" id="A0A3P6G4F0"/>
<keyword evidence="4" id="KW-0325">Glycoprotein</keyword>
<dbReference type="InterPro" id="IPR049625">
    <property type="entry name" value="Glyco_transf_61_cat"/>
</dbReference>
<dbReference type="InterPro" id="IPR007657">
    <property type="entry name" value="Glycosyltransferase_61"/>
</dbReference>
<reference evidence="6" key="1">
    <citation type="submission" date="2018-11" db="EMBL/GenBank/DDBJ databases">
        <authorList>
            <consortium name="Genoscope - CEA"/>
            <person name="William W."/>
        </authorList>
    </citation>
    <scope>NUCLEOTIDE SEQUENCE</scope>
</reference>
<gene>
    <name evidence="6" type="ORF">BOLC6T36051H</name>
</gene>
<dbReference type="Pfam" id="PF04577">
    <property type="entry name" value="Glyco_transf_61"/>
    <property type="match status" value="1"/>
</dbReference>
<keyword evidence="2" id="KW-0328">Glycosyltransferase</keyword>
<keyword evidence="3" id="KW-0808">Transferase</keyword>
<accession>A0A3P6G4F0</accession>
<dbReference type="PANTHER" id="PTHR20961:SF5">
    <property type="entry name" value="GLYCOSYLTRANSFERASE-RELATED"/>
    <property type="match status" value="1"/>
</dbReference>
<dbReference type="PANTHER" id="PTHR20961">
    <property type="entry name" value="GLYCOSYLTRANSFERASE"/>
    <property type="match status" value="1"/>
</dbReference>